<dbReference type="InterPro" id="IPR056179">
    <property type="entry name" value="DHQS_C"/>
</dbReference>
<dbReference type="GO" id="GO:0000166">
    <property type="term" value="F:nucleotide binding"/>
    <property type="evidence" value="ECO:0007669"/>
    <property type="project" value="UniProtKB-KW"/>
</dbReference>
<evidence type="ECO:0000256" key="2">
    <source>
        <dbReference type="ARBA" id="ARBA00022723"/>
    </source>
</evidence>
<dbReference type="GO" id="GO:0046872">
    <property type="term" value="F:metal ion binding"/>
    <property type="evidence" value="ECO:0007669"/>
    <property type="project" value="UniProtKB-KW"/>
</dbReference>
<proteinExistence type="predicted"/>
<evidence type="ECO:0000313" key="8">
    <source>
        <dbReference type="EMBL" id="ADV82056.1"/>
    </source>
</evidence>
<dbReference type="STRING" id="401053.AciPR4_1231"/>
<dbReference type="EC" id="4.2.3.4" evidence="8"/>
<reference evidence="8 9" key="1">
    <citation type="journal article" date="2012" name="Stand. Genomic Sci.">
        <title>Complete genome sequence of Terriglobus saanensis type strain SP1PR4(T), an Acidobacteria from tundra soil.</title>
        <authorList>
            <person name="Rawat S.R."/>
            <person name="Mannisto M.K."/>
            <person name="Starovoytov V."/>
            <person name="Goodwin L."/>
            <person name="Nolan M."/>
            <person name="Hauser L."/>
            <person name="Land M."/>
            <person name="Davenport K.W."/>
            <person name="Woyke T."/>
            <person name="Haggblom M.M."/>
        </authorList>
    </citation>
    <scope>NUCLEOTIDE SEQUENCE</scope>
    <source>
        <strain evidence="9">ATCC BAA-1853 / DSM 23119 / SP1PR4</strain>
    </source>
</reference>
<dbReference type="CDD" id="cd08199">
    <property type="entry name" value="EEVS"/>
    <property type="match status" value="1"/>
</dbReference>
<gene>
    <name evidence="8" type="ordered locus">AciPR4_1231</name>
</gene>
<keyword evidence="2" id="KW-0479">Metal-binding</keyword>
<dbReference type="GO" id="GO:0017000">
    <property type="term" value="P:antibiotic biosynthetic process"/>
    <property type="evidence" value="ECO:0007669"/>
    <property type="project" value="InterPro"/>
</dbReference>
<keyword evidence="5 8" id="KW-0456">Lyase</keyword>
<dbReference type="AlphaFoldDB" id="E8UYG8"/>
<evidence type="ECO:0000313" key="9">
    <source>
        <dbReference type="Proteomes" id="UP000006844"/>
    </source>
</evidence>
<dbReference type="KEGG" id="tsa:AciPR4_1231"/>
<sequence>MRGLDADALPQGLIEFASHVARRLGQSSAQCTMVVTHENSEAKPTRGSAGFIVPLTRTLALAYLAPANWDKFLVLEMGARPVASLAMRHDGSLREERLAGATLEELISLVKMLEVRFMLVHSTEPFVTTPDFFPETSGLQIESVHNAGAIVEGARRAATHFERGSGVWQVASGHTRMRANHTSSYDLYRPNLATFDLNEDTLERIVSSRPVFFVIDQVIEAMHGSAIRCYGRKRLNMIGEFVCAGTEAEKTVKMAEDICRAALSAGLRRDGLIVAVGGGVTLDVAGFAASILRRGVRYVRVPTTLIGLVDVSVGVKQAVNAFGTKNVLGSFYPPLACVLDYGFLKTLPACHIAAGFSEVIKMAILCDGPLFEEIERHGPTLTFSSFQEPKEVGMRIAETAELLMMQELAPNLFEDDLARRVDFGHTFSPVIEIDSDFRISHGEAVGLDMLLSTAIAANCGLCNSDVLDRLARLLDALSLPVWHEEMPSPSRLMIALSKARDHRGGALNLVVPRSAGSVAFLQDVSVEELVRACNDLQRFAITERLASPNPMERSDGPSLSI</sequence>
<dbReference type="Gene3D" id="1.20.1090.10">
    <property type="entry name" value="Dehydroquinate synthase-like - alpha domain"/>
    <property type="match status" value="1"/>
</dbReference>
<comment type="cofactor">
    <cofactor evidence="1">
        <name>NAD(+)</name>
        <dbReference type="ChEBI" id="CHEBI:57540"/>
    </cofactor>
</comment>
<dbReference type="Pfam" id="PF01761">
    <property type="entry name" value="DHQ_synthase"/>
    <property type="match status" value="1"/>
</dbReference>
<dbReference type="InterPro" id="IPR050071">
    <property type="entry name" value="Dehydroquinate_synthase"/>
</dbReference>
<dbReference type="Pfam" id="PF24621">
    <property type="entry name" value="DHQS_C"/>
    <property type="match status" value="1"/>
</dbReference>
<accession>E8UYG8</accession>
<dbReference type="InterPro" id="IPR030960">
    <property type="entry name" value="DHQS/DOIS_N"/>
</dbReference>
<dbReference type="Gene3D" id="3.40.50.1970">
    <property type="match status" value="1"/>
</dbReference>
<keyword evidence="3" id="KW-0547">Nucleotide-binding</keyword>
<dbReference type="Proteomes" id="UP000006844">
    <property type="component" value="Chromosome"/>
</dbReference>
<feature type="domain" description="3-dehydroquinate synthase C-terminal" evidence="7">
    <location>
        <begin position="355"/>
        <end position="488"/>
    </location>
</feature>
<dbReference type="GO" id="GO:0003856">
    <property type="term" value="F:3-dehydroquinate synthase activity"/>
    <property type="evidence" value="ECO:0007669"/>
    <property type="project" value="UniProtKB-EC"/>
</dbReference>
<dbReference type="InterPro" id="IPR035872">
    <property type="entry name" value="EEVS-like"/>
</dbReference>
<dbReference type="PANTHER" id="PTHR43622">
    <property type="entry name" value="3-DEHYDROQUINATE SYNTHASE"/>
    <property type="match status" value="1"/>
</dbReference>
<protein>
    <submittedName>
        <fullName evidence="8">3-dehydroquinate synthase</fullName>
        <ecNumber evidence="8">4.2.3.4</ecNumber>
    </submittedName>
</protein>
<evidence type="ECO:0000256" key="5">
    <source>
        <dbReference type="ARBA" id="ARBA00023239"/>
    </source>
</evidence>
<feature type="domain" description="3-dehydroquinate synthase N-terminal" evidence="6">
    <location>
        <begin position="243"/>
        <end position="352"/>
    </location>
</feature>
<evidence type="ECO:0000259" key="7">
    <source>
        <dbReference type="Pfam" id="PF24621"/>
    </source>
</evidence>
<dbReference type="SUPFAM" id="SSF56796">
    <property type="entry name" value="Dehydroquinate synthase-like"/>
    <property type="match status" value="1"/>
</dbReference>
<dbReference type="EMBL" id="CP002467">
    <property type="protein sequence ID" value="ADV82056.1"/>
    <property type="molecule type" value="Genomic_DNA"/>
</dbReference>
<evidence type="ECO:0000256" key="4">
    <source>
        <dbReference type="ARBA" id="ARBA00023027"/>
    </source>
</evidence>
<keyword evidence="9" id="KW-1185">Reference proteome</keyword>
<dbReference type="PANTHER" id="PTHR43622:SF3">
    <property type="entry name" value="2-EPI-5-EPI-VALIOLONE SYNTHASE"/>
    <property type="match status" value="1"/>
</dbReference>
<dbReference type="HOGENOM" id="CLU_485642_0_0_0"/>
<evidence type="ECO:0000256" key="3">
    <source>
        <dbReference type="ARBA" id="ARBA00022741"/>
    </source>
</evidence>
<organism evidence="8 9">
    <name type="scientific">Terriglobus saanensis (strain ATCC BAA-1853 / DSM 23119 / SP1PR4)</name>
    <dbReference type="NCBI Taxonomy" id="401053"/>
    <lineage>
        <taxon>Bacteria</taxon>
        <taxon>Pseudomonadati</taxon>
        <taxon>Acidobacteriota</taxon>
        <taxon>Terriglobia</taxon>
        <taxon>Terriglobales</taxon>
        <taxon>Acidobacteriaceae</taxon>
        <taxon>Terriglobus</taxon>
    </lineage>
</organism>
<evidence type="ECO:0000259" key="6">
    <source>
        <dbReference type="Pfam" id="PF01761"/>
    </source>
</evidence>
<evidence type="ECO:0000256" key="1">
    <source>
        <dbReference type="ARBA" id="ARBA00001911"/>
    </source>
</evidence>
<keyword evidence="4" id="KW-0520">NAD</keyword>
<dbReference type="eggNOG" id="COG0337">
    <property type="taxonomic scope" value="Bacteria"/>
</dbReference>
<name>E8UYG8_TERSS</name>